<keyword evidence="8" id="KW-1185">Reference proteome</keyword>
<keyword evidence="6" id="KW-0732">Signal</keyword>
<evidence type="ECO:0000256" key="1">
    <source>
        <dbReference type="ARBA" id="ARBA00001947"/>
    </source>
</evidence>
<proteinExistence type="inferred from homology"/>
<dbReference type="Gene3D" id="3.40.50.720">
    <property type="entry name" value="NAD(P)-binding Rossmann-like Domain"/>
    <property type="match status" value="1"/>
</dbReference>
<evidence type="ECO:0000256" key="2">
    <source>
        <dbReference type="ARBA" id="ARBA00008072"/>
    </source>
</evidence>
<dbReference type="SUPFAM" id="SSF50129">
    <property type="entry name" value="GroES-like"/>
    <property type="match status" value="1"/>
</dbReference>
<sequence>MAAPLALFFTAPLQVQVLPDESVCRPLAPDELRVQVQSSCVSTGTELLLYRGLLPADDALDATITGYETVKNTGTTHYPTKYGYCACGRVTETGAAAEAAAWRERQVLALAPHAAEVIVRAKDVLLELDTVSTPLRERILHCPLLVPAVETCLSLLHDAAPLVGDRVGVVGAGFYGVLLAACLHTSLPQNALCIVEKQAARRQVLEGLLVGGPRLVTLHPDLESVRQSGVAHTCDVVIDMSGTPAGLNTALQMVQRSGRVVLGSWLGHAAASVPVPALGSARLHRSHAQIVFSQVSELPPHLSMRYDKRRRLDMGLHLLEQMKDAVGALCSQVVRASIGDAPAMFAALCRGTLDGIVRFDYRP</sequence>
<comment type="cofactor">
    <cofactor evidence="1">
        <name>Zn(2+)</name>
        <dbReference type="ChEBI" id="CHEBI:29105"/>
    </cofactor>
</comment>
<dbReference type="EMBL" id="JANCYW010000014">
    <property type="protein sequence ID" value="KAK4537717.1"/>
    <property type="molecule type" value="Genomic_DNA"/>
</dbReference>
<feature type="signal peptide" evidence="6">
    <location>
        <begin position="1"/>
        <end position="17"/>
    </location>
</feature>
<evidence type="ECO:0000256" key="6">
    <source>
        <dbReference type="SAM" id="SignalP"/>
    </source>
</evidence>
<keyword evidence="5" id="KW-0560">Oxidoreductase</keyword>
<feature type="chain" id="PRO_5043810154" evidence="6">
    <location>
        <begin position="18"/>
        <end position="363"/>
    </location>
</feature>
<dbReference type="PANTHER" id="PTHR43350:SF19">
    <property type="entry name" value="D-GULOSIDE 3-DEHYDROGENASE"/>
    <property type="match status" value="1"/>
</dbReference>
<dbReference type="SUPFAM" id="SSF51735">
    <property type="entry name" value="NAD(P)-binding Rossmann-fold domains"/>
    <property type="match status" value="1"/>
</dbReference>
<keyword evidence="4" id="KW-0862">Zinc</keyword>
<keyword evidence="3" id="KW-0479">Metal-binding</keyword>
<name>A0AAV9IZH3_CYACA</name>
<dbReference type="Gene3D" id="3.90.180.10">
    <property type="entry name" value="Medium-chain alcohol dehydrogenases, catalytic domain"/>
    <property type="match status" value="1"/>
</dbReference>
<evidence type="ECO:0000256" key="4">
    <source>
        <dbReference type="ARBA" id="ARBA00022833"/>
    </source>
</evidence>
<dbReference type="InterPro" id="IPR036291">
    <property type="entry name" value="NAD(P)-bd_dom_sf"/>
</dbReference>
<accession>A0AAV9IZH3</accession>
<dbReference type="GO" id="GO:0016491">
    <property type="term" value="F:oxidoreductase activity"/>
    <property type="evidence" value="ECO:0007669"/>
    <property type="project" value="UniProtKB-KW"/>
</dbReference>
<evidence type="ECO:0000313" key="7">
    <source>
        <dbReference type="EMBL" id="KAK4537717.1"/>
    </source>
</evidence>
<dbReference type="GO" id="GO:0046872">
    <property type="term" value="F:metal ion binding"/>
    <property type="evidence" value="ECO:0007669"/>
    <property type="project" value="UniProtKB-KW"/>
</dbReference>
<gene>
    <name evidence="7" type="ORF">CDCA_CDCA14G3742</name>
</gene>
<evidence type="ECO:0000256" key="3">
    <source>
        <dbReference type="ARBA" id="ARBA00022723"/>
    </source>
</evidence>
<protein>
    <submittedName>
        <fullName evidence="7">Uncharacterized protein</fullName>
    </submittedName>
</protein>
<evidence type="ECO:0000256" key="5">
    <source>
        <dbReference type="ARBA" id="ARBA00023002"/>
    </source>
</evidence>
<dbReference type="InterPro" id="IPR011032">
    <property type="entry name" value="GroES-like_sf"/>
</dbReference>
<dbReference type="PANTHER" id="PTHR43350">
    <property type="entry name" value="NAD-DEPENDENT ALCOHOL DEHYDROGENASE"/>
    <property type="match status" value="1"/>
</dbReference>
<comment type="caution">
    <text evidence="7">The sequence shown here is derived from an EMBL/GenBank/DDBJ whole genome shotgun (WGS) entry which is preliminary data.</text>
</comment>
<evidence type="ECO:0000313" key="8">
    <source>
        <dbReference type="Proteomes" id="UP001301350"/>
    </source>
</evidence>
<dbReference type="Proteomes" id="UP001301350">
    <property type="component" value="Unassembled WGS sequence"/>
</dbReference>
<organism evidence="7 8">
    <name type="scientific">Cyanidium caldarium</name>
    <name type="common">Red alga</name>
    <dbReference type="NCBI Taxonomy" id="2771"/>
    <lineage>
        <taxon>Eukaryota</taxon>
        <taxon>Rhodophyta</taxon>
        <taxon>Bangiophyceae</taxon>
        <taxon>Cyanidiales</taxon>
        <taxon>Cyanidiaceae</taxon>
        <taxon>Cyanidium</taxon>
    </lineage>
</organism>
<dbReference type="AlphaFoldDB" id="A0AAV9IZH3"/>
<reference evidence="7 8" key="1">
    <citation type="submission" date="2022-07" db="EMBL/GenBank/DDBJ databases">
        <title>Genome-wide signatures of adaptation to extreme environments.</title>
        <authorList>
            <person name="Cho C.H."/>
            <person name="Yoon H.S."/>
        </authorList>
    </citation>
    <scope>NUCLEOTIDE SEQUENCE [LARGE SCALE GENOMIC DNA]</scope>
    <source>
        <strain evidence="7 8">DBV 063 E5</strain>
    </source>
</reference>
<comment type="similarity">
    <text evidence="2">Belongs to the zinc-containing alcohol dehydrogenase family.</text>
</comment>